<sequence>MILLIDQDIFASQVGWESKDRPDYNY</sequence>
<protein>
    <submittedName>
        <fullName evidence="1">Uncharacterized protein</fullName>
    </submittedName>
</protein>
<organism evidence="1">
    <name type="scientific">Arundo donax</name>
    <name type="common">Giant reed</name>
    <name type="synonym">Donax arundinaceus</name>
    <dbReference type="NCBI Taxonomy" id="35708"/>
    <lineage>
        <taxon>Eukaryota</taxon>
        <taxon>Viridiplantae</taxon>
        <taxon>Streptophyta</taxon>
        <taxon>Embryophyta</taxon>
        <taxon>Tracheophyta</taxon>
        <taxon>Spermatophyta</taxon>
        <taxon>Magnoliopsida</taxon>
        <taxon>Liliopsida</taxon>
        <taxon>Poales</taxon>
        <taxon>Poaceae</taxon>
        <taxon>PACMAD clade</taxon>
        <taxon>Arundinoideae</taxon>
        <taxon>Arundineae</taxon>
        <taxon>Arundo</taxon>
    </lineage>
</organism>
<evidence type="ECO:0000313" key="1">
    <source>
        <dbReference type="EMBL" id="JAD24130.1"/>
    </source>
</evidence>
<proteinExistence type="predicted"/>
<reference evidence="1" key="1">
    <citation type="submission" date="2014-09" db="EMBL/GenBank/DDBJ databases">
        <authorList>
            <person name="Magalhaes I.L.F."/>
            <person name="Oliveira U."/>
            <person name="Santos F.R."/>
            <person name="Vidigal T.H.D.A."/>
            <person name="Brescovit A.D."/>
            <person name="Santos A.J."/>
        </authorList>
    </citation>
    <scope>NUCLEOTIDE SEQUENCE</scope>
    <source>
        <tissue evidence="1">Shoot tissue taken approximately 20 cm above the soil surface</tissue>
    </source>
</reference>
<name>A0A0A8YFU9_ARUDO</name>
<reference evidence="1" key="2">
    <citation type="journal article" date="2015" name="Data Brief">
        <title>Shoot transcriptome of the giant reed, Arundo donax.</title>
        <authorList>
            <person name="Barrero R.A."/>
            <person name="Guerrero F.D."/>
            <person name="Moolhuijzen P."/>
            <person name="Goolsby J.A."/>
            <person name="Tidwell J."/>
            <person name="Bellgard S.E."/>
            <person name="Bellgard M.I."/>
        </authorList>
    </citation>
    <scope>NUCLEOTIDE SEQUENCE</scope>
    <source>
        <tissue evidence="1">Shoot tissue taken approximately 20 cm above the soil surface</tissue>
    </source>
</reference>
<dbReference type="EMBL" id="GBRH01273765">
    <property type="protein sequence ID" value="JAD24130.1"/>
    <property type="molecule type" value="Transcribed_RNA"/>
</dbReference>
<dbReference type="AlphaFoldDB" id="A0A0A8YFU9"/>
<accession>A0A0A8YFU9</accession>